<keyword evidence="3" id="KW-1185">Reference proteome</keyword>
<dbReference type="Pfam" id="PF13182">
    <property type="entry name" value="DUF4007"/>
    <property type="match status" value="1"/>
</dbReference>
<dbReference type="Proteomes" id="UP001232973">
    <property type="component" value="Unassembled WGS sequence"/>
</dbReference>
<protein>
    <recommendedName>
        <fullName evidence="1">DUF4007 domain-containing protein</fullName>
    </recommendedName>
</protein>
<dbReference type="InterPro" id="IPR025248">
    <property type="entry name" value="DUF4007"/>
</dbReference>
<gene>
    <name evidence="2" type="ORF">J2S03_003472</name>
</gene>
<evidence type="ECO:0000313" key="2">
    <source>
        <dbReference type="EMBL" id="MDQ0191601.1"/>
    </source>
</evidence>
<evidence type="ECO:0000313" key="3">
    <source>
        <dbReference type="Proteomes" id="UP001232973"/>
    </source>
</evidence>
<sequence>MGYGQHQSFYLRVNWLRKAMRQLKADDRFFYNESAAEQIGLGKNMVQSLRYWVVATGIVNEVNHGKVVHEISDFGKLIDRFDPFIEQRDTASILHYHLVDNIEPSTTWYWFFNSFSGRTIKKSDIVDELLLWIVQNDAKQPSVNSLKRDIDCLVRLYCNGEKVDDPEEVIQSPLTVLGLLSEDKGIISKVSSRYTDIGLAALMYCLLSYTNNHPVEVLSIEEIEESPLLWGKVFNMQRNEIIRALEQLTVHPYYPISFDRTNKLNTVHLPKVTPCVFRIKSATESGKCRPPIPLINDHLFR</sequence>
<comment type="caution">
    <text evidence="2">The sequence shown here is derived from an EMBL/GenBank/DDBJ whole genome shotgun (WGS) entry which is preliminary data.</text>
</comment>
<dbReference type="EMBL" id="JAUSTP010000059">
    <property type="protein sequence ID" value="MDQ0191601.1"/>
    <property type="molecule type" value="Genomic_DNA"/>
</dbReference>
<evidence type="ECO:0000259" key="1">
    <source>
        <dbReference type="Pfam" id="PF13182"/>
    </source>
</evidence>
<proteinExistence type="predicted"/>
<dbReference type="RefSeq" id="WP_274456631.1">
    <property type="nucleotide sequence ID" value="NZ_CP067097.1"/>
</dbReference>
<reference evidence="2 3" key="1">
    <citation type="submission" date="2023-07" db="EMBL/GenBank/DDBJ databases">
        <title>Genomic Encyclopedia of Type Strains, Phase IV (KMG-IV): sequencing the most valuable type-strain genomes for metagenomic binning, comparative biology and taxonomic classification.</title>
        <authorList>
            <person name="Goeker M."/>
        </authorList>
    </citation>
    <scope>NUCLEOTIDE SEQUENCE [LARGE SCALE GENOMIC DNA]</scope>
    <source>
        <strain evidence="2 3">DSM 4006</strain>
    </source>
</reference>
<feature type="domain" description="DUF4007" evidence="1">
    <location>
        <begin position="3"/>
        <end position="271"/>
    </location>
</feature>
<accession>A0ABT9XMQ5</accession>
<name>A0ABT9XMQ5_9BACL</name>
<organism evidence="2 3">
    <name type="scientific">Alicyclobacillus cycloheptanicus</name>
    <dbReference type="NCBI Taxonomy" id="1457"/>
    <lineage>
        <taxon>Bacteria</taxon>
        <taxon>Bacillati</taxon>
        <taxon>Bacillota</taxon>
        <taxon>Bacilli</taxon>
        <taxon>Bacillales</taxon>
        <taxon>Alicyclobacillaceae</taxon>
        <taxon>Alicyclobacillus</taxon>
    </lineage>
</organism>